<dbReference type="InterPro" id="IPR011990">
    <property type="entry name" value="TPR-like_helical_dom_sf"/>
</dbReference>
<evidence type="ECO:0000256" key="2">
    <source>
        <dbReference type="SAM" id="MobiDB-lite"/>
    </source>
</evidence>
<keyword evidence="5" id="KW-1185">Reference proteome</keyword>
<dbReference type="Proteomes" id="UP000006852">
    <property type="component" value="Chromosome"/>
</dbReference>
<dbReference type="Pfam" id="PF13174">
    <property type="entry name" value="TPR_6"/>
    <property type="match status" value="2"/>
</dbReference>
<feature type="coiled-coil region" evidence="1">
    <location>
        <begin position="204"/>
        <end position="246"/>
    </location>
</feature>
<organism evidence="4 5">
    <name type="scientific">Treponema succinifaciens (strain ATCC 33096 / DSM 2489 / 6091)</name>
    <dbReference type="NCBI Taxonomy" id="869209"/>
    <lineage>
        <taxon>Bacteria</taxon>
        <taxon>Pseudomonadati</taxon>
        <taxon>Spirochaetota</taxon>
        <taxon>Spirochaetia</taxon>
        <taxon>Spirochaetales</taxon>
        <taxon>Treponemataceae</taxon>
        <taxon>Treponema</taxon>
    </lineage>
</organism>
<dbReference type="EMBL" id="CP002631">
    <property type="protein sequence ID" value="AEB14759.1"/>
    <property type="molecule type" value="Genomic_DNA"/>
</dbReference>
<dbReference type="Gene3D" id="1.25.40.10">
    <property type="entry name" value="Tetratricopeptide repeat domain"/>
    <property type="match status" value="1"/>
</dbReference>
<keyword evidence="1" id="KW-0175">Coiled coil</keyword>
<evidence type="ECO:0000256" key="1">
    <source>
        <dbReference type="SAM" id="Coils"/>
    </source>
</evidence>
<protein>
    <recommendedName>
        <fullName evidence="6">Outer membrane lipoprotein BamD-like domain-containing protein</fullName>
    </recommendedName>
</protein>
<evidence type="ECO:0000256" key="3">
    <source>
        <dbReference type="SAM" id="SignalP"/>
    </source>
</evidence>
<dbReference type="OrthoDB" id="361198at2"/>
<accession>F2NSI5</accession>
<dbReference type="STRING" id="869209.Tresu_1870"/>
<dbReference type="GeneID" id="302999009"/>
<dbReference type="SUPFAM" id="SSF48452">
    <property type="entry name" value="TPR-like"/>
    <property type="match status" value="1"/>
</dbReference>
<feature type="compositionally biased region" description="Polar residues" evidence="2">
    <location>
        <begin position="246"/>
        <end position="270"/>
    </location>
</feature>
<keyword evidence="3" id="KW-0732">Signal</keyword>
<feature type="chain" id="PRO_5003287394" description="Outer membrane lipoprotein BamD-like domain-containing protein" evidence="3">
    <location>
        <begin position="22"/>
        <end position="299"/>
    </location>
</feature>
<proteinExistence type="predicted"/>
<name>F2NSI5_TRES6</name>
<reference evidence="4 5" key="1">
    <citation type="journal article" date="2011" name="Stand. Genomic Sci.">
        <title>Complete genome sequence of Treponema succinifaciens type strain (6091).</title>
        <authorList>
            <person name="Han C."/>
            <person name="Gronow S."/>
            <person name="Teshima H."/>
            <person name="Lapidus A."/>
            <person name="Nolan M."/>
            <person name="Lucas S."/>
            <person name="Hammon N."/>
            <person name="Deshpande S."/>
            <person name="Cheng J.F."/>
            <person name="Zeytun A."/>
            <person name="Tapia R."/>
            <person name="Goodwin L."/>
            <person name="Pitluck S."/>
            <person name="Liolios K."/>
            <person name="Pagani I."/>
            <person name="Ivanova N."/>
            <person name="Mavromatis K."/>
            <person name="Mikhailova N."/>
            <person name="Huntemann M."/>
            <person name="Pati A."/>
            <person name="Chen A."/>
            <person name="Palaniappan K."/>
            <person name="Land M."/>
            <person name="Hauser L."/>
            <person name="Brambilla E.M."/>
            <person name="Rohde M."/>
            <person name="Goker M."/>
            <person name="Woyke T."/>
            <person name="Bristow J."/>
            <person name="Eisen J.A."/>
            <person name="Markowitz V."/>
            <person name="Hugenholtz P."/>
            <person name="Kyrpides N.C."/>
            <person name="Klenk H.P."/>
            <person name="Detter J.C."/>
        </authorList>
    </citation>
    <scope>NUCLEOTIDE SEQUENCE [LARGE SCALE GENOMIC DNA]</scope>
    <source>
        <strain evidence="5">ATCC 33096 / DSM 2489 / 6091</strain>
    </source>
</reference>
<evidence type="ECO:0008006" key="6">
    <source>
        <dbReference type="Google" id="ProtNLM"/>
    </source>
</evidence>
<feature type="signal peptide" evidence="3">
    <location>
        <begin position="1"/>
        <end position="21"/>
    </location>
</feature>
<dbReference type="HOGENOM" id="CLU_063239_0_0_12"/>
<reference evidence="5" key="2">
    <citation type="submission" date="2011-04" db="EMBL/GenBank/DDBJ databases">
        <title>The complete genome of chromosome of Treponema succinifaciens DSM 2489.</title>
        <authorList>
            <person name="Lucas S."/>
            <person name="Copeland A."/>
            <person name="Lapidus A."/>
            <person name="Bruce D."/>
            <person name="Goodwin L."/>
            <person name="Pitluck S."/>
            <person name="Peters L."/>
            <person name="Kyrpides N."/>
            <person name="Mavromatis K."/>
            <person name="Ivanova N."/>
            <person name="Ovchinnikova G."/>
            <person name="Teshima H."/>
            <person name="Detter J.C."/>
            <person name="Tapia R."/>
            <person name="Han C."/>
            <person name="Land M."/>
            <person name="Hauser L."/>
            <person name="Markowitz V."/>
            <person name="Cheng J.-F."/>
            <person name="Hugenholtz P."/>
            <person name="Woyke T."/>
            <person name="Wu D."/>
            <person name="Gronow S."/>
            <person name="Wellnitz S."/>
            <person name="Brambilla E."/>
            <person name="Klenk H.-P."/>
            <person name="Eisen J.A."/>
        </authorList>
    </citation>
    <scope>NUCLEOTIDE SEQUENCE [LARGE SCALE GENOMIC DNA]</scope>
    <source>
        <strain evidence="5">ATCC 33096 / DSM 2489 / 6091</strain>
    </source>
</reference>
<feature type="region of interest" description="Disordered" evidence="2">
    <location>
        <begin position="246"/>
        <end position="271"/>
    </location>
</feature>
<dbReference type="AlphaFoldDB" id="F2NSI5"/>
<gene>
    <name evidence="4" type="ordered locus">Tresu_1870</name>
</gene>
<evidence type="ECO:0000313" key="4">
    <source>
        <dbReference type="EMBL" id="AEB14759.1"/>
    </source>
</evidence>
<dbReference type="KEGG" id="tsu:Tresu_1870"/>
<evidence type="ECO:0000313" key="5">
    <source>
        <dbReference type="Proteomes" id="UP000006852"/>
    </source>
</evidence>
<dbReference type="RefSeq" id="WP_013702040.1">
    <property type="nucleotide sequence ID" value="NC_015385.1"/>
</dbReference>
<dbReference type="eggNOG" id="COG1729">
    <property type="taxonomic scope" value="Bacteria"/>
</dbReference>
<dbReference type="InterPro" id="IPR019734">
    <property type="entry name" value="TPR_rpt"/>
</dbReference>
<sequence>MEIKKRFVLAFLVLTFALPFAFSQKSSSGESAADSFVQGLICYKDKAWTDASVFLRQAADSEEYSTDSTWFMVIMSLVYSEDFSSAVNACDYFISVFPESSLLPAVEYQRGRALHSIGQNDSAVMALGSFCNEYPESKMYSSALYWIAECFYEDYDYETARSLYERIIYEYPDSAKCSDAEFKLYLITQHDREQKLLYLLKMTGEEYLSSKENYERELRTMQSEDIAELKKQLRIANSRIRELEENASSGLPSASNVRAENSNEGITVSSGGIEDEEMYSLKEKAALIQKLLDEKYGGK</sequence>